<accession>K1JQE8</accession>
<gene>
    <name evidence="1" type="ORF">HMPREF1168_01216</name>
</gene>
<sequence>MSVLIPLETVANKPILLAGVEYLSAHAAAIGEDV</sequence>
<proteinExistence type="predicted"/>
<comment type="caution">
    <text evidence="1">The sequence shown here is derived from an EMBL/GenBank/DDBJ whole genome shotgun (WGS) entry which is preliminary data.</text>
</comment>
<protein>
    <submittedName>
        <fullName evidence="1">Uncharacterized protein</fullName>
    </submittedName>
</protein>
<dbReference type="AlphaFoldDB" id="K1JQE8"/>
<organism evidence="1 2">
    <name type="scientific">Aeromonas veronii AMC34</name>
    <dbReference type="NCBI Taxonomy" id="1073383"/>
    <lineage>
        <taxon>Bacteria</taxon>
        <taxon>Pseudomonadati</taxon>
        <taxon>Pseudomonadota</taxon>
        <taxon>Gammaproteobacteria</taxon>
        <taxon>Aeromonadales</taxon>
        <taxon>Aeromonadaceae</taxon>
        <taxon>Aeromonas</taxon>
    </lineage>
</organism>
<dbReference type="Proteomes" id="UP000006087">
    <property type="component" value="Unassembled WGS sequence"/>
</dbReference>
<dbReference type="EMBL" id="AGWU01000011">
    <property type="protein sequence ID" value="EKB21664.1"/>
    <property type="molecule type" value="Genomic_DNA"/>
</dbReference>
<reference evidence="1 2" key="1">
    <citation type="submission" date="2012-06" db="EMBL/GenBank/DDBJ databases">
        <title>The Genome Sequence of Aeromonas veronii AMC34.</title>
        <authorList>
            <consortium name="The Broad Institute Genome Sequencing Platform"/>
            <person name="Earl A."/>
            <person name="Ward D."/>
            <person name="Feldgarden M."/>
            <person name="Gevers D."/>
            <person name="Graf J."/>
            <person name="Tomasi A."/>
            <person name="Horneman A."/>
            <person name="Walker B."/>
            <person name="Young S.K."/>
            <person name="Zeng Q."/>
            <person name="Gargeya S."/>
            <person name="Fitzgerald M."/>
            <person name="Haas B."/>
            <person name="Abouelleil A."/>
            <person name="Alvarado L."/>
            <person name="Arachchi H.M."/>
            <person name="Berlin A.M."/>
            <person name="Chapman S.B."/>
            <person name="Goldberg J."/>
            <person name="Griggs A."/>
            <person name="Gujja S."/>
            <person name="Hansen M."/>
            <person name="Howarth C."/>
            <person name="Imamovic A."/>
            <person name="Larimer J."/>
            <person name="McCowan C."/>
            <person name="Montmayeur A."/>
            <person name="Murphy C."/>
            <person name="Neiman D."/>
            <person name="Pearson M."/>
            <person name="Priest M."/>
            <person name="Roberts A."/>
            <person name="Saif S."/>
            <person name="Shea T."/>
            <person name="Sisk P."/>
            <person name="Sykes S."/>
            <person name="Wortman J."/>
            <person name="Nusbaum C."/>
            <person name="Birren B."/>
        </authorList>
    </citation>
    <scope>NUCLEOTIDE SEQUENCE [LARGE SCALE GENOMIC DNA]</scope>
    <source>
        <strain evidence="1 2">AMC34</strain>
    </source>
</reference>
<evidence type="ECO:0000313" key="2">
    <source>
        <dbReference type="Proteomes" id="UP000006087"/>
    </source>
</evidence>
<name>K1JQE8_AERVE</name>
<evidence type="ECO:0000313" key="1">
    <source>
        <dbReference type="EMBL" id="EKB21664.1"/>
    </source>
</evidence>
<dbReference type="HOGENOM" id="CLU_3371584_0_0_6"/>